<dbReference type="EMBL" id="CP144693">
    <property type="protein sequence ID" value="WVZ01056.1"/>
    <property type="molecule type" value="Genomic_DNA"/>
</dbReference>
<evidence type="ECO:0000256" key="1">
    <source>
        <dbReference type="SAM" id="Phobius"/>
    </source>
</evidence>
<reference evidence="2 3" key="1">
    <citation type="journal article" date="2023" name="Life. Sci Alliance">
        <title>Evolutionary insights into 3D genome organization and epigenetic landscape of Vigna mungo.</title>
        <authorList>
            <person name="Junaid A."/>
            <person name="Singh B."/>
            <person name="Bhatia S."/>
        </authorList>
    </citation>
    <scope>NUCLEOTIDE SEQUENCE [LARGE SCALE GENOMIC DNA]</scope>
    <source>
        <strain evidence="2">Urdbean</strain>
    </source>
</reference>
<keyword evidence="1" id="KW-1133">Transmembrane helix</keyword>
<gene>
    <name evidence="2" type="ORF">V8G54_027125</name>
</gene>
<keyword evidence="3" id="KW-1185">Reference proteome</keyword>
<protein>
    <submittedName>
        <fullName evidence="2">Uncharacterized protein</fullName>
    </submittedName>
</protein>
<feature type="transmembrane region" description="Helical" evidence="1">
    <location>
        <begin position="36"/>
        <end position="57"/>
    </location>
</feature>
<organism evidence="2 3">
    <name type="scientific">Vigna mungo</name>
    <name type="common">Black gram</name>
    <name type="synonym">Phaseolus mungo</name>
    <dbReference type="NCBI Taxonomy" id="3915"/>
    <lineage>
        <taxon>Eukaryota</taxon>
        <taxon>Viridiplantae</taxon>
        <taxon>Streptophyta</taxon>
        <taxon>Embryophyta</taxon>
        <taxon>Tracheophyta</taxon>
        <taxon>Spermatophyta</taxon>
        <taxon>Magnoliopsida</taxon>
        <taxon>eudicotyledons</taxon>
        <taxon>Gunneridae</taxon>
        <taxon>Pentapetalae</taxon>
        <taxon>rosids</taxon>
        <taxon>fabids</taxon>
        <taxon>Fabales</taxon>
        <taxon>Fabaceae</taxon>
        <taxon>Papilionoideae</taxon>
        <taxon>50 kb inversion clade</taxon>
        <taxon>NPAAA clade</taxon>
        <taxon>indigoferoid/millettioid clade</taxon>
        <taxon>Phaseoleae</taxon>
        <taxon>Vigna</taxon>
    </lineage>
</organism>
<evidence type="ECO:0000313" key="2">
    <source>
        <dbReference type="EMBL" id="WVZ01056.1"/>
    </source>
</evidence>
<dbReference type="AlphaFoldDB" id="A0AAQ3N2A6"/>
<feature type="transmembrane region" description="Helical" evidence="1">
    <location>
        <begin position="6"/>
        <end position="29"/>
    </location>
</feature>
<proteinExistence type="predicted"/>
<dbReference type="Proteomes" id="UP001374535">
    <property type="component" value="Chromosome 8"/>
</dbReference>
<evidence type="ECO:0000313" key="3">
    <source>
        <dbReference type="Proteomes" id="UP001374535"/>
    </source>
</evidence>
<name>A0AAQ3N2A6_VIGMU</name>
<keyword evidence="1" id="KW-0812">Transmembrane</keyword>
<keyword evidence="1" id="KW-0472">Membrane</keyword>
<sequence>MPLTDHISLISLPAVTSLVVVHSLLRLVFINTKIPIITIITATVTTNQLLNNLKIIIQCCFLRLEDPPIWFICPLLHVLFTSIVIHVPLTHHQLVHVLISKHQILKSHFFLFYLPAKAHLAAAPIRGTAACFTSKHKHGTVCGGVILHGTNTDQRLLVLIKGKRGGCVCVIT</sequence>
<feature type="transmembrane region" description="Helical" evidence="1">
    <location>
        <begin position="69"/>
        <end position="89"/>
    </location>
</feature>
<accession>A0AAQ3N2A6</accession>